<keyword evidence="4 7" id="KW-0812">Transmembrane</keyword>
<dbReference type="OrthoDB" id="72851at2759"/>
<keyword evidence="10" id="KW-1185">Reference proteome</keyword>
<evidence type="ECO:0000256" key="1">
    <source>
        <dbReference type="ARBA" id="ARBA00004141"/>
    </source>
</evidence>
<dbReference type="PANTHER" id="PTHR43867:SF2">
    <property type="entry name" value="CELLULOSE SYNTHASE CATALYTIC SUBUNIT A [UDP-FORMING]"/>
    <property type="match status" value="1"/>
</dbReference>
<dbReference type="InterPro" id="IPR050321">
    <property type="entry name" value="Glycosyltr_2/OpgH_subfam"/>
</dbReference>
<dbReference type="InterPro" id="IPR029044">
    <property type="entry name" value="Nucleotide-diphossugar_trans"/>
</dbReference>
<dbReference type="InterPro" id="IPR001173">
    <property type="entry name" value="Glyco_trans_2-like"/>
</dbReference>
<dbReference type="AlphaFoldDB" id="A0A0U1LJ32"/>
<evidence type="ECO:0000256" key="2">
    <source>
        <dbReference type="ARBA" id="ARBA00022676"/>
    </source>
</evidence>
<feature type="transmembrane region" description="Helical" evidence="7">
    <location>
        <begin position="487"/>
        <end position="510"/>
    </location>
</feature>
<dbReference type="GO" id="GO:0016757">
    <property type="term" value="F:glycosyltransferase activity"/>
    <property type="evidence" value="ECO:0007669"/>
    <property type="project" value="UniProtKB-KW"/>
</dbReference>
<keyword evidence="2" id="KW-0328">Glycosyltransferase</keyword>
<protein>
    <submittedName>
        <fullName evidence="9">Putative mannan synthase 3</fullName>
    </submittedName>
</protein>
<evidence type="ECO:0000313" key="9">
    <source>
        <dbReference type="EMBL" id="CRG83014.1"/>
    </source>
</evidence>
<keyword evidence="5 7" id="KW-1133">Transmembrane helix</keyword>
<evidence type="ECO:0000256" key="6">
    <source>
        <dbReference type="ARBA" id="ARBA00023136"/>
    </source>
</evidence>
<evidence type="ECO:0000259" key="8">
    <source>
        <dbReference type="Pfam" id="PF13632"/>
    </source>
</evidence>
<feature type="transmembrane region" description="Helical" evidence="7">
    <location>
        <begin position="68"/>
        <end position="97"/>
    </location>
</feature>
<dbReference type="Pfam" id="PF13632">
    <property type="entry name" value="Glyco_trans_2_3"/>
    <property type="match status" value="1"/>
</dbReference>
<dbReference type="Gene3D" id="3.90.550.10">
    <property type="entry name" value="Spore Coat Polysaccharide Biosynthesis Protein SpsA, Chain A"/>
    <property type="match status" value="1"/>
</dbReference>
<comment type="subcellular location">
    <subcellularLocation>
        <location evidence="1">Membrane</location>
        <topology evidence="1">Multi-pass membrane protein</topology>
    </subcellularLocation>
</comment>
<proteinExistence type="predicted"/>
<sequence length="525" mass="60170">MEKETGVQAVPLDSTVNMEAGADQLAVERGIGKPTRSRNLKTSVKKLIQDAHWAFKTGSDGVQDWTPFFLVLSYFVFSITVYMNATSSIIAVFWFVYLMTNTYIATATVVEAVTSMGSFTDAQKALAKVAKNNWKFPTADSDLLKLDIIIVAYLPNEQDIVMDRVHYLLQEIVYPRDKLRINLIYNTPYEIQPLEDELRQLALQYPDNLRIIKVPNSTSKADNINYYCAMDGIDADVSAIFDCDHYPHPYAARWAMERFVKDSKVDIVQGRCVVLNANDNLMTSMIGVEFDKIYAVSHPGRAAMFKFGLFCGSNGYWRTSLLRELKMDDSMLTEDIDSALRAFGSGAYAVHDINVTSFELAPVTMSAFWKQRLRWSQGWIQASIRHMHLIWSRSPDPSKTRTARQRFGILSLLLIRELSYYLITQYLCLVLSIVIVRFPQSGHDLYNLLFFQYPVAWWLFMFSIFSFAGTLYVTFHFRSEFTRWYTIPIFAVTYPIQLVLTAVLGLFGHARQVSKYVKWNPTPRG</sequence>
<feature type="transmembrane region" description="Helical" evidence="7">
    <location>
        <begin position="418"/>
        <end position="436"/>
    </location>
</feature>
<accession>A0A0U1LJ32</accession>
<keyword evidence="6 7" id="KW-0472">Membrane</keyword>
<dbReference type="PANTHER" id="PTHR43867">
    <property type="entry name" value="CELLULOSE SYNTHASE CATALYTIC SUBUNIT A [UDP-FORMING]"/>
    <property type="match status" value="1"/>
</dbReference>
<evidence type="ECO:0000256" key="4">
    <source>
        <dbReference type="ARBA" id="ARBA00022692"/>
    </source>
</evidence>
<evidence type="ECO:0000256" key="5">
    <source>
        <dbReference type="ARBA" id="ARBA00022989"/>
    </source>
</evidence>
<reference evidence="9 10" key="1">
    <citation type="submission" date="2015-04" db="EMBL/GenBank/DDBJ databases">
        <authorList>
            <person name="Syromyatnikov M.Y."/>
            <person name="Popov V.N."/>
        </authorList>
    </citation>
    <scope>NUCLEOTIDE SEQUENCE [LARGE SCALE GENOMIC DNA]</scope>
    <source>
        <strain evidence="9">WF-38-12</strain>
    </source>
</reference>
<evidence type="ECO:0000256" key="7">
    <source>
        <dbReference type="SAM" id="Phobius"/>
    </source>
</evidence>
<dbReference type="GO" id="GO:0016020">
    <property type="term" value="C:membrane"/>
    <property type="evidence" value="ECO:0007669"/>
    <property type="project" value="UniProtKB-SubCell"/>
</dbReference>
<evidence type="ECO:0000313" key="10">
    <source>
        <dbReference type="Proteomes" id="UP000054383"/>
    </source>
</evidence>
<feature type="domain" description="Glycosyltransferase 2-like" evidence="8">
    <location>
        <begin position="241"/>
        <end position="460"/>
    </location>
</feature>
<dbReference type="Proteomes" id="UP000054383">
    <property type="component" value="Unassembled WGS sequence"/>
</dbReference>
<dbReference type="STRING" id="28573.A0A0U1LJ32"/>
<dbReference type="EMBL" id="CVMT01000001">
    <property type="protein sequence ID" value="CRG83014.1"/>
    <property type="molecule type" value="Genomic_DNA"/>
</dbReference>
<name>A0A0U1LJ32_TALIS</name>
<gene>
    <name evidence="9" type="ORF">PISL3812_00362</name>
</gene>
<feature type="transmembrane region" description="Helical" evidence="7">
    <location>
        <begin position="456"/>
        <end position="475"/>
    </location>
</feature>
<organism evidence="9 10">
    <name type="scientific">Talaromyces islandicus</name>
    <name type="common">Penicillium islandicum</name>
    <dbReference type="NCBI Taxonomy" id="28573"/>
    <lineage>
        <taxon>Eukaryota</taxon>
        <taxon>Fungi</taxon>
        <taxon>Dikarya</taxon>
        <taxon>Ascomycota</taxon>
        <taxon>Pezizomycotina</taxon>
        <taxon>Eurotiomycetes</taxon>
        <taxon>Eurotiomycetidae</taxon>
        <taxon>Eurotiales</taxon>
        <taxon>Trichocomaceae</taxon>
        <taxon>Talaromyces</taxon>
        <taxon>Talaromyces sect. Islandici</taxon>
    </lineage>
</organism>
<keyword evidence="3" id="KW-0808">Transferase</keyword>
<dbReference type="SUPFAM" id="SSF53448">
    <property type="entry name" value="Nucleotide-diphospho-sugar transferases"/>
    <property type="match status" value="1"/>
</dbReference>
<dbReference type="OMA" id="CDHYPHP"/>
<dbReference type="CDD" id="cd06423">
    <property type="entry name" value="CESA_like"/>
    <property type="match status" value="1"/>
</dbReference>
<evidence type="ECO:0000256" key="3">
    <source>
        <dbReference type="ARBA" id="ARBA00022679"/>
    </source>
</evidence>